<dbReference type="InterPro" id="IPR036047">
    <property type="entry name" value="F-box-like_dom_sf"/>
</dbReference>
<gene>
    <name evidence="2" type="ORF">ODALV1_LOCUS11562</name>
</gene>
<proteinExistence type="predicted"/>
<feature type="domain" description="F-box" evidence="1">
    <location>
        <begin position="5"/>
        <end position="54"/>
    </location>
</feature>
<dbReference type="PROSITE" id="PS50181">
    <property type="entry name" value="FBOX"/>
    <property type="match status" value="1"/>
</dbReference>
<keyword evidence="3" id="KW-1185">Reference proteome</keyword>
<evidence type="ECO:0000313" key="2">
    <source>
        <dbReference type="EMBL" id="CAL8103819.1"/>
    </source>
</evidence>
<name>A0ABP1QM05_9HEXA</name>
<protein>
    <recommendedName>
        <fullName evidence="1">F-box domain-containing protein</fullName>
    </recommendedName>
</protein>
<organism evidence="2 3">
    <name type="scientific">Orchesella dallaii</name>
    <dbReference type="NCBI Taxonomy" id="48710"/>
    <lineage>
        <taxon>Eukaryota</taxon>
        <taxon>Metazoa</taxon>
        <taxon>Ecdysozoa</taxon>
        <taxon>Arthropoda</taxon>
        <taxon>Hexapoda</taxon>
        <taxon>Collembola</taxon>
        <taxon>Entomobryomorpha</taxon>
        <taxon>Entomobryoidea</taxon>
        <taxon>Orchesellidae</taxon>
        <taxon>Orchesellinae</taxon>
        <taxon>Orchesella</taxon>
    </lineage>
</organism>
<reference evidence="2 3" key="1">
    <citation type="submission" date="2024-08" db="EMBL/GenBank/DDBJ databases">
        <authorList>
            <person name="Cucini C."/>
            <person name="Frati F."/>
        </authorList>
    </citation>
    <scope>NUCLEOTIDE SEQUENCE [LARGE SCALE GENOMIC DNA]</scope>
</reference>
<dbReference type="InterPro" id="IPR001810">
    <property type="entry name" value="F-box_dom"/>
</dbReference>
<evidence type="ECO:0000259" key="1">
    <source>
        <dbReference type="PROSITE" id="PS50181"/>
    </source>
</evidence>
<dbReference type="SUPFAM" id="SSF52047">
    <property type="entry name" value="RNI-like"/>
    <property type="match status" value="1"/>
</dbReference>
<dbReference type="Proteomes" id="UP001642540">
    <property type="component" value="Unassembled WGS sequence"/>
</dbReference>
<comment type="caution">
    <text evidence="2">The sequence shown here is derived from an EMBL/GenBank/DDBJ whole genome shotgun (WGS) entry which is preliminary data.</text>
</comment>
<dbReference type="EMBL" id="CAXLJM020000035">
    <property type="protein sequence ID" value="CAL8103819.1"/>
    <property type="molecule type" value="Genomic_DNA"/>
</dbReference>
<dbReference type="SUPFAM" id="SSF81383">
    <property type="entry name" value="F-box domain"/>
    <property type="match status" value="1"/>
</dbReference>
<evidence type="ECO:0000313" key="3">
    <source>
        <dbReference type="Proteomes" id="UP001642540"/>
    </source>
</evidence>
<accession>A0ABP1QM05</accession>
<sequence length="532" mass="61833">MGDIKTSIDDIPIWIVRDIIHTLDFHTLLNVHLTCRLWNSLTSEHMGQTTILNIRMDKSRGSKLFRRGKWDASLLADYLEIRIIPKKRNAYIFGKSLSWHISSLQHFSKVVKLTVFENGSFLHFIHRYMALLPSLKYVQLRELKYDEAMSDFGYTSVRQAYTRVTTNETTWFEGMETVLKLETLRLRLYDRLATLLYMNLFTFRSCSLVNLELDFSKLFGLPLLRSQLNEIYATMTNMMEYCHESLRQLRIKWAIRVDTDLDFSRSDEDVEPFIEFMLALRNPVWAKLRLQQLFLSFPNINFGFSICDSTLFPFLQEQERSLKRASFSRVTPGAGIADFLRNFPTSILHKFEFGFHISSYEISSPQPVSVIRGLELLVLDSTRIDFAAIARLNRGRRESGLKYYMNLKIMNAQGNFGLAKPDMNLLCDYFQSVRMLELLDNCEENKLHMEFTDTDFNMIVRRMSKLVSLKMSNASKLTDMGLTKIPEWKVRYMKQIGAYYRPGSIAAPVANAKGTQTLKNNALTIFIDKSSS</sequence>